<gene>
    <name evidence="2" type="ORF">MT2528_2153</name>
</gene>
<feature type="domain" description="BIG2" evidence="1">
    <location>
        <begin position="301"/>
        <end position="381"/>
    </location>
</feature>
<comment type="caution">
    <text evidence="2">The sequence shown here is derived from an EMBL/GenBank/DDBJ whole genome shotgun (WGS) entry which is preliminary data.</text>
</comment>
<dbReference type="GeneID" id="61296018"/>
<keyword evidence="3" id="KW-1185">Reference proteome</keyword>
<feature type="domain" description="BIG2" evidence="1">
    <location>
        <begin position="124"/>
        <end position="204"/>
    </location>
</feature>
<evidence type="ECO:0000259" key="1">
    <source>
        <dbReference type="SMART" id="SM00635"/>
    </source>
</evidence>
<dbReference type="EMBL" id="FPLJ01000052">
    <property type="protein sequence ID" value="SGY91415.1"/>
    <property type="molecule type" value="Genomic_DNA"/>
</dbReference>
<reference evidence="2 3" key="1">
    <citation type="submission" date="2016-11" db="EMBL/GenBank/DDBJ databases">
        <authorList>
            <person name="Klemetsen T."/>
        </authorList>
    </citation>
    <scope>NUCLEOTIDE SEQUENCE [LARGE SCALE GENOMIC DNA]</scope>
    <source>
        <strain evidence="2">MT 2528</strain>
    </source>
</reference>
<sequence length="604" mass="65177">MRKIIILCSLIILGCNDDSSTKSVEAKDILSIKITHENIAGSPTAKIASDSSLLFNAIAYYKNNSKMDITKEVNWVTSDPAVATVSKTGLAKGITEGITTIMAKYGAIDSNGISLSVTDANVSSLRAGFTSGYSGTLPKGRSYPTVAIATFSDMTRKYVVSDVSWVSSDPLVVSVNENGILKGISAGVAKVTANFKNEKSNTLEIKVTDAVITKIQVLPKENHLKSIPIGFTQSMVAVGVFSDGTKQSLLNGITWLSDDESIATVTNEGVVKGIKGGQTTITAQYDNFNSEQLSVTVPAITLSEMEILGGTHYVAKGENLQIFASGTFSDGSKMDISDDVSWFSDDENVAFVDSVGSVHGISVGQTNILAKFGNIKSEFIVDINRGLSTFNIVKLGAGINSSYTQVVGDRGLLAGEDDITLTYQGDNIDVSVSSFVKDIQAEDIGHYFIESKDDEGNIIGFTGYVNVYKSRYGYNESFYTRFFSGYSVPNEAKINSIYRGELLYSTLSSNDEKTDIKTGNIVLNLDESNPSCTVHRDKVYTCGELVAPYGNGFVSILYDEQGIRGGDLFIDFYGDNSEFASGYIFEQGYRGTSDNLDVFLLNKR</sequence>
<protein>
    <submittedName>
        <fullName evidence="2">Ig domain protein group 2 domain protein</fullName>
    </submittedName>
</protein>
<dbReference type="PROSITE" id="PS51257">
    <property type="entry name" value="PROKAR_LIPOPROTEIN"/>
    <property type="match status" value="1"/>
</dbReference>
<dbReference type="SUPFAM" id="SSF49373">
    <property type="entry name" value="Invasin/intimin cell-adhesion fragments"/>
    <property type="match status" value="4"/>
</dbReference>
<dbReference type="InterPro" id="IPR003343">
    <property type="entry name" value="Big_2"/>
</dbReference>
<dbReference type="InterPro" id="IPR008964">
    <property type="entry name" value="Invasin/intimin_cell_adhesion"/>
</dbReference>
<evidence type="ECO:0000313" key="3">
    <source>
        <dbReference type="Proteomes" id="UP000182660"/>
    </source>
</evidence>
<accession>A0ABY1HG03</accession>
<evidence type="ECO:0000313" key="2">
    <source>
        <dbReference type="EMBL" id="SGY91415.1"/>
    </source>
</evidence>
<dbReference type="SMART" id="SM00635">
    <property type="entry name" value="BID_2"/>
    <property type="match status" value="4"/>
</dbReference>
<dbReference type="RefSeq" id="WP_075472183.1">
    <property type="nucleotide sequence ID" value="NZ_CAWQZC010000152.1"/>
</dbReference>
<feature type="domain" description="BIG2" evidence="1">
    <location>
        <begin position="35"/>
        <end position="115"/>
    </location>
</feature>
<organism evidence="2 3">
    <name type="scientific">Moritella viscosa</name>
    <dbReference type="NCBI Taxonomy" id="80854"/>
    <lineage>
        <taxon>Bacteria</taxon>
        <taxon>Pseudomonadati</taxon>
        <taxon>Pseudomonadota</taxon>
        <taxon>Gammaproteobacteria</taxon>
        <taxon>Alteromonadales</taxon>
        <taxon>Moritellaceae</taxon>
        <taxon>Moritella</taxon>
    </lineage>
</organism>
<feature type="domain" description="BIG2" evidence="1">
    <location>
        <begin position="211"/>
        <end position="295"/>
    </location>
</feature>
<proteinExistence type="predicted"/>
<dbReference type="Pfam" id="PF02368">
    <property type="entry name" value="Big_2"/>
    <property type="match status" value="4"/>
</dbReference>
<dbReference type="Proteomes" id="UP000182660">
    <property type="component" value="Unassembled WGS sequence"/>
</dbReference>
<dbReference type="Gene3D" id="2.60.40.1080">
    <property type="match status" value="4"/>
</dbReference>
<name>A0ABY1HG03_9GAMM</name>